<protein>
    <recommendedName>
        <fullName evidence="2">F-box domain-containing protein</fullName>
    </recommendedName>
</protein>
<dbReference type="SUPFAM" id="SSF81383">
    <property type="entry name" value="F-box domain"/>
    <property type="match status" value="1"/>
</dbReference>
<dbReference type="EMBL" id="MU069750">
    <property type="protein sequence ID" value="KAF5834537.1"/>
    <property type="molecule type" value="Genomic_DNA"/>
</dbReference>
<comment type="caution">
    <text evidence="3">The sequence shown here is derived from an EMBL/GenBank/DDBJ whole genome shotgun (WGS) entry which is preliminary data.</text>
</comment>
<evidence type="ECO:0000313" key="4">
    <source>
        <dbReference type="Proteomes" id="UP000815325"/>
    </source>
</evidence>
<dbReference type="Proteomes" id="UP000815325">
    <property type="component" value="Unassembled WGS sequence"/>
</dbReference>
<accession>A0ABQ7GIV8</accession>
<feature type="domain" description="F-box" evidence="2">
    <location>
        <begin position="27"/>
        <end position="59"/>
    </location>
</feature>
<keyword evidence="4" id="KW-1185">Reference proteome</keyword>
<evidence type="ECO:0000256" key="1">
    <source>
        <dbReference type="SAM" id="MobiDB-lite"/>
    </source>
</evidence>
<organism evidence="3 4">
    <name type="scientific">Dunaliella salina</name>
    <name type="common">Green alga</name>
    <name type="synonym">Protococcus salinus</name>
    <dbReference type="NCBI Taxonomy" id="3046"/>
    <lineage>
        <taxon>Eukaryota</taxon>
        <taxon>Viridiplantae</taxon>
        <taxon>Chlorophyta</taxon>
        <taxon>core chlorophytes</taxon>
        <taxon>Chlorophyceae</taxon>
        <taxon>CS clade</taxon>
        <taxon>Chlamydomonadales</taxon>
        <taxon>Dunaliellaceae</taxon>
        <taxon>Dunaliella</taxon>
    </lineage>
</organism>
<dbReference type="Gene3D" id="1.20.1280.50">
    <property type="match status" value="1"/>
</dbReference>
<dbReference type="Pfam" id="PF00646">
    <property type="entry name" value="F-box"/>
    <property type="match status" value="1"/>
</dbReference>
<gene>
    <name evidence="3" type="ORF">DUNSADRAFT_8745</name>
</gene>
<proteinExistence type="predicted"/>
<evidence type="ECO:0000259" key="2">
    <source>
        <dbReference type="Pfam" id="PF00646"/>
    </source>
</evidence>
<dbReference type="InterPro" id="IPR036047">
    <property type="entry name" value="F-box-like_dom_sf"/>
</dbReference>
<feature type="region of interest" description="Disordered" evidence="1">
    <location>
        <begin position="96"/>
        <end position="116"/>
    </location>
</feature>
<sequence>MSSMLNPQQLELDPSADERTYAYLRALPDELICVIGGHMAAGDQAVARLVCRRWRELMRQAVTRVSITPHQLSFDPQQQQQQQQLQQHREGLRVLRPRAPPSTHPSGRDKPPDCLMPPPDFALLPSTYPTLRDVSIRLLSRHGQRGEGVNTLPLRVHQLFSSLEAIARRHGARLREHYAAESLGLGHPGGLPPHACTATNTTPHGMHVSLEVDVDVPRTRHQQAHATALGLLKTTWDSLSRLGDGLSSLSLHWYEPSIAKLPPLAACLESFSGRHLACLKMGLTPGTLLPALAGLTALSSLQCTVGEDMHMADLQVPRHTEIGVLSNLKRLSCLKLGGWVCEVTLAHALQQLPLLSSLELGEDLGSLQEFCLLKVCILCACSIDSVYTCKL</sequence>
<evidence type="ECO:0000313" key="3">
    <source>
        <dbReference type="EMBL" id="KAF5834537.1"/>
    </source>
</evidence>
<name>A0ABQ7GIV8_DUNSA</name>
<reference evidence="3" key="1">
    <citation type="submission" date="2017-08" db="EMBL/GenBank/DDBJ databases">
        <authorList>
            <person name="Polle J.E."/>
            <person name="Barry K."/>
            <person name="Cushman J."/>
            <person name="Schmutz J."/>
            <person name="Tran D."/>
            <person name="Hathwaick L.T."/>
            <person name="Yim W.C."/>
            <person name="Jenkins J."/>
            <person name="Mckie-Krisberg Z.M."/>
            <person name="Prochnik S."/>
            <person name="Lindquist E."/>
            <person name="Dockter R.B."/>
            <person name="Adam C."/>
            <person name="Molina H."/>
            <person name="Bunkerborg J."/>
            <person name="Jin E."/>
            <person name="Buchheim M."/>
            <person name="Magnuson J."/>
        </authorList>
    </citation>
    <scope>NUCLEOTIDE SEQUENCE</scope>
    <source>
        <strain evidence="3">CCAP 19/18</strain>
    </source>
</reference>
<dbReference type="InterPro" id="IPR001810">
    <property type="entry name" value="F-box_dom"/>
</dbReference>